<dbReference type="EMBL" id="QUSY01000026">
    <property type="protein sequence ID" value="RHY34526.1"/>
    <property type="molecule type" value="Genomic_DNA"/>
</dbReference>
<evidence type="ECO:0000313" key="8">
    <source>
        <dbReference type="EMBL" id="RHY34526.1"/>
    </source>
</evidence>
<evidence type="ECO:0000256" key="4">
    <source>
        <dbReference type="ARBA" id="ARBA00023002"/>
    </source>
</evidence>
<protein>
    <recommendedName>
        <fullName evidence="7">Prolyl 4-hydroxylase alpha subunit domain-containing protein</fullName>
    </recommendedName>
</protein>
<keyword evidence="3" id="KW-0223">Dioxygenase</keyword>
<comment type="cofactor">
    <cofactor evidence="1">
        <name>L-ascorbate</name>
        <dbReference type="ChEBI" id="CHEBI:38290"/>
    </cofactor>
</comment>
<evidence type="ECO:0000313" key="9">
    <source>
        <dbReference type="Proteomes" id="UP000285060"/>
    </source>
</evidence>
<dbReference type="PANTHER" id="PTHR10869">
    <property type="entry name" value="PROLYL 4-HYDROXYLASE ALPHA SUBUNIT"/>
    <property type="match status" value="1"/>
</dbReference>
<feature type="compositionally biased region" description="Polar residues" evidence="6">
    <location>
        <begin position="7"/>
        <end position="17"/>
    </location>
</feature>
<name>A0A418B8L8_9STRA</name>
<keyword evidence="5" id="KW-0408">Iron</keyword>
<evidence type="ECO:0000256" key="5">
    <source>
        <dbReference type="ARBA" id="ARBA00023004"/>
    </source>
</evidence>
<dbReference type="GO" id="GO:0031418">
    <property type="term" value="F:L-ascorbic acid binding"/>
    <property type="evidence" value="ECO:0007669"/>
    <property type="project" value="InterPro"/>
</dbReference>
<sequence length="708" mass="79063">MGRKQVDTSQRPTTTVDPSEPTEEPSPKHSTSNKLPKQTAYWHLSRSFVGLSLLACGYALGYLGHGTPSPLAGPQVAPPPLQRVLKDGVALDADGKVFPKYETDIVHVGGQHFLDPTPTCPDLPVSILSPLVHIKDAMFPATPLAIDNRVFFLLNGQSHGIYVTWKGDADCLHAAAKTAALALGADRDRLAYGLRLFSTDGFSIPSPSAFPSSRIAHILLEYQLWVWPAIELGHERVVDGRVILKTVGISPLVFSVRDFFNESEALAIIQAAESKLTRSKVNGNTTSSVTSSRTSHTAFLTPSPLTRDFQKRSTSLARLPSPAYAEGLQLVRYEAGEFYRRHLDTFESVEYLPKGYYNRNLDDFKAWVTWAQTQLATLDSIPAGFNVGDALYPDADDDTGFALALVDLFVKEGTAENYFAARYDSEWVTWMEERVANKSSGVLHAILKDKGKPHYLDKMIQVWEAKVGNLPALRYTFPKRVRINGVSHFYQWVRWAKESISALGVDATPALAQPWAKYYPKYSWRFLTELAGIVQDDLSREYLVHQMNNDWVDWLITNRNARDTMIKIFATFPHMTEVAIRAWENRVGAGTALHYNMPAFVKHFEPNRFVTLFLYLNDVEEGGETVFPHSKDRLVTGIDRTGMDECSEGLAVPPTKLHASLFYVQTPDQDIDVMSKHGGCPPMQGVKWGSNSFMWNADAEEGADIWTK</sequence>
<dbReference type="InterPro" id="IPR006620">
    <property type="entry name" value="Pro_4_hyd_alph"/>
</dbReference>
<evidence type="ECO:0000259" key="7">
    <source>
        <dbReference type="SMART" id="SM00702"/>
    </source>
</evidence>
<dbReference type="VEuPathDB" id="FungiDB:H310_09359"/>
<gene>
    <name evidence="8" type="ORF">DYB32_000883</name>
</gene>
<comment type="caution">
    <text evidence="8">The sequence shown here is derived from an EMBL/GenBank/DDBJ whole genome shotgun (WGS) entry which is preliminary data.</text>
</comment>
<dbReference type="Proteomes" id="UP000285060">
    <property type="component" value="Unassembled WGS sequence"/>
</dbReference>
<dbReference type="AlphaFoldDB" id="A0A418B8L8"/>
<feature type="region of interest" description="Disordered" evidence="6">
    <location>
        <begin position="1"/>
        <end position="36"/>
    </location>
</feature>
<evidence type="ECO:0000256" key="1">
    <source>
        <dbReference type="ARBA" id="ARBA00001961"/>
    </source>
</evidence>
<reference evidence="8 9" key="1">
    <citation type="submission" date="2018-08" db="EMBL/GenBank/DDBJ databases">
        <title>Aphanomyces genome sequencing and annotation.</title>
        <authorList>
            <person name="Minardi D."/>
            <person name="Oidtmann B."/>
            <person name="Van Der Giezen M."/>
            <person name="Studholme D.J."/>
        </authorList>
    </citation>
    <scope>NUCLEOTIDE SEQUENCE [LARGE SCALE GENOMIC DNA]</scope>
    <source>
        <strain evidence="8 9">NJM0002</strain>
    </source>
</reference>
<dbReference type="InterPro" id="IPR045054">
    <property type="entry name" value="P4HA-like"/>
</dbReference>
<keyword evidence="4" id="KW-0560">Oxidoreductase</keyword>
<evidence type="ECO:0000256" key="6">
    <source>
        <dbReference type="SAM" id="MobiDB-lite"/>
    </source>
</evidence>
<dbReference type="SMART" id="SM00702">
    <property type="entry name" value="P4Hc"/>
    <property type="match status" value="1"/>
</dbReference>
<dbReference type="PANTHER" id="PTHR10869:SF226">
    <property type="entry name" value="PROLYL 4-HYDROXYLASE ALPHA SUBUNIT DOMAIN-CONTAINING PROTEIN"/>
    <property type="match status" value="1"/>
</dbReference>
<dbReference type="FunFam" id="2.60.120.620:FF:000023">
    <property type="entry name" value="Transmembrane prolyl 4-hydroxylase"/>
    <property type="match status" value="1"/>
</dbReference>
<dbReference type="GO" id="GO:0005506">
    <property type="term" value="F:iron ion binding"/>
    <property type="evidence" value="ECO:0007669"/>
    <property type="project" value="InterPro"/>
</dbReference>
<dbReference type="Gene3D" id="2.60.120.620">
    <property type="entry name" value="q2cbj1_9rhob like domain"/>
    <property type="match status" value="2"/>
</dbReference>
<feature type="domain" description="Prolyl 4-hydroxylase alpha subunit" evidence="7">
    <location>
        <begin position="251"/>
        <end position="695"/>
    </location>
</feature>
<accession>A0A418B8L8</accession>
<keyword evidence="2" id="KW-0479">Metal-binding</keyword>
<dbReference type="GO" id="GO:0005783">
    <property type="term" value="C:endoplasmic reticulum"/>
    <property type="evidence" value="ECO:0007669"/>
    <property type="project" value="TreeGrafter"/>
</dbReference>
<dbReference type="GO" id="GO:0004656">
    <property type="term" value="F:procollagen-proline 4-dioxygenase activity"/>
    <property type="evidence" value="ECO:0007669"/>
    <property type="project" value="TreeGrafter"/>
</dbReference>
<keyword evidence="9" id="KW-1185">Reference proteome</keyword>
<evidence type="ECO:0000256" key="3">
    <source>
        <dbReference type="ARBA" id="ARBA00022964"/>
    </source>
</evidence>
<evidence type="ECO:0000256" key="2">
    <source>
        <dbReference type="ARBA" id="ARBA00022723"/>
    </source>
</evidence>
<organism evidence="8 9">
    <name type="scientific">Aphanomyces invadans</name>
    <dbReference type="NCBI Taxonomy" id="157072"/>
    <lineage>
        <taxon>Eukaryota</taxon>
        <taxon>Sar</taxon>
        <taxon>Stramenopiles</taxon>
        <taxon>Oomycota</taxon>
        <taxon>Saprolegniomycetes</taxon>
        <taxon>Saprolegniales</taxon>
        <taxon>Verrucalvaceae</taxon>
        <taxon>Aphanomyces</taxon>
    </lineage>
</organism>
<proteinExistence type="predicted"/>